<protein>
    <submittedName>
        <fullName evidence="1">Uncharacterized protein</fullName>
    </submittedName>
</protein>
<accession>A0A163RM52</accession>
<organism evidence="1 2">
    <name type="scientific">Oerskovia enterophila</name>
    <dbReference type="NCBI Taxonomy" id="43678"/>
    <lineage>
        <taxon>Bacteria</taxon>
        <taxon>Bacillati</taxon>
        <taxon>Actinomycetota</taxon>
        <taxon>Actinomycetes</taxon>
        <taxon>Micrococcales</taxon>
        <taxon>Cellulomonadaceae</taxon>
        <taxon>Oerskovia</taxon>
    </lineage>
</organism>
<dbReference type="PATRIC" id="fig|43678.3.peg.2040"/>
<evidence type="ECO:0000313" key="1">
    <source>
        <dbReference type="EMBL" id="KZM35352.1"/>
    </source>
</evidence>
<proteinExistence type="predicted"/>
<dbReference type="STRING" id="43678.OJAG_19570"/>
<dbReference type="OrthoDB" id="4194220at2"/>
<dbReference type="Proteomes" id="UP000076447">
    <property type="component" value="Unassembled WGS sequence"/>
</dbReference>
<name>A0A163RM52_9CELL</name>
<dbReference type="AlphaFoldDB" id="A0A163RM52"/>
<gene>
    <name evidence="1" type="ORF">OJAG_19570</name>
</gene>
<sequence length="251" mass="26594">MTPAWPTSRGLPALGDVASHVRTPFGDVVLSARCSGRDTGTAPGSAFALPAGGRLLHRHGPSWSLEQILTPLPTFDEEGRSPATTWGVAWRVQALGALVETSLRVQMADQPVGLDVGTADGQHLAALATDDGRTELVIGGPDSEGVWGLALRGLCPARWRSDHPGLASDLSLVDEVPRRLGLPRAASDQRGAAERPGLEWTLPALEDGEVAVLACAVSWTPYDAESVWAWLSVDVGPEYVVRHAMRPAPVR</sequence>
<dbReference type="EMBL" id="LRIE01000071">
    <property type="protein sequence ID" value="KZM35352.1"/>
    <property type="molecule type" value="Genomic_DNA"/>
</dbReference>
<evidence type="ECO:0000313" key="2">
    <source>
        <dbReference type="Proteomes" id="UP000076447"/>
    </source>
</evidence>
<reference evidence="1 2" key="1">
    <citation type="submission" date="2016-01" db="EMBL/GenBank/DDBJ databases">
        <title>Genome sequence of Oerskovia enterophila VJag, an agar and cellulose degrading bacterium.</title>
        <authorList>
            <person name="Poehlein A."/>
            <person name="Jag V."/>
            <person name="Bengelsdorf F."/>
            <person name="Duerre P."/>
            <person name="Daniel R."/>
        </authorList>
    </citation>
    <scope>NUCLEOTIDE SEQUENCE [LARGE SCALE GENOMIC DNA]</scope>
    <source>
        <strain evidence="1 2">VJag</strain>
    </source>
</reference>
<comment type="caution">
    <text evidence="1">The sequence shown here is derived from an EMBL/GenBank/DDBJ whole genome shotgun (WGS) entry which is preliminary data.</text>
</comment>
<dbReference type="RefSeq" id="WP_068708398.1">
    <property type="nucleotide sequence ID" value="NZ_LRIE01000071.1"/>
</dbReference>